<feature type="transmembrane region" description="Helical" evidence="7">
    <location>
        <begin position="430"/>
        <end position="455"/>
    </location>
</feature>
<evidence type="ECO:0000256" key="1">
    <source>
        <dbReference type="ARBA" id="ARBA00004141"/>
    </source>
</evidence>
<feature type="transmembrane region" description="Helical" evidence="7">
    <location>
        <begin position="311"/>
        <end position="330"/>
    </location>
</feature>
<dbReference type="PANTHER" id="PTHR13624:SF6">
    <property type="entry name" value="EMEI"/>
    <property type="match status" value="1"/>
</dbReference>
<evidence type="ECO:0000256" key="7">
    <source>
        <dbReference type="SAM" id="Phobius"/>
    </source>
</evidence>
<dbReference type="AlphaFoldDB" id="A0A2V3IYL7"/>
<keyword evidence="9" id="KW-1185">Reference proteome</keyword>
<keyword evidence="5 7" id="KW-0472">Membrane</keyword>
<feature type="transmembrane region" description="Helical" evidence="7">
    <location>
        <begin position="374"/>
        <end position="397"/>
    </location>
</feature>
<comment type="similarity">
    <text evidence="2">Belongs to the TMEM161 family.</text>
</comment>
<dbReference type="OrthoDB" id="4039at2759"/>
<sequence length="497" mass="55440">MAILSPALVVAMCVMFVLTRLHSHFYIFEHPLLFGLKYCIEPDKNDLAAIAEATNKGLQPGKKKGRQSSSTSKSTKITVTALPVRRAKIDHAFFPSEAEFPHHRELAHVTGIVCGYLAAFLFEDTMGCFFPGLLSNRRSVYVALFAVGFAVYEALKISISLTSKRVVIALAGASWIVALFGVSAGDFSNFIKFDKAFTALSEEVTIVLRDVMDFEPEKVELYATSMTVFVRILVTVVAALIAASTAVPARRFSRIDYDLNLQYRMDEADRRNDPYALGPPTPLTMMRIALDYVVPLGTAFLWAVSPRDEDFYSGWRLIGILLCVAVRFGMARIRIQGYLDGAIDAYRRFWAEKSVNGVVEAGRNCSFQVMGTSFYVMLITMAYVAPALSPLIFALVAKHDGGFRPGFCRSGLLDNDRLTDTFYREIGGFLAWWSLASYATFATVSLLSEFLVDFIDPTGRDRRGKLPVATSSSEKRREKRLLQERIMRNRLRPASTT</sequence>
<feature type="transmembrane region" description="Helical" evidence="7">
    <location>
        <begin position="167"/>
        <end position="185"/>
    </location>
</feature>
<gene>
    <name evidence="8" type="ORF">BWQ96_02974</name>
</gene>
<keyword evidence="6" id="KW-0325">Glycoprotein</keyword>
<comment type="subcellular location">
    <subcellularLocation>
        <location evidence="1">Membrane</location>
        <topology evidence="1">Multi-pass membrane protein</topology>
    </subcellularLocation>
</comment>
<evidence type="ECO:0000256" key="6">
    <source>
        <dbReference type="ARBA" id="ARBA00023180"/>
    </source>
</evidence>
<evidence type="ECO:0000313" key="9">
    <source>
        <dbReference type="Proteomes" id="UP000247409"/>
    </source>
</evidence>
<evidence type="ECO:0000256" key="3">
    <source>
        <dbReference type="ARBA" id="ARBA00022692"/>
    </source>
</evidence>
<proteinExistence type="inferred from homology"/>
<comment type="caution">
    <text evidence="8">The sequence shown here is derived from an EMBL/GenBank/DDBJ whole genome shotgun (WGS) entry which is preliminary data.</text>
</comment>
<name>A0A2V3IYL7_9FLOR</name>
<reference evidence="8 9" key="1">
    <citation type="journal article" date="2018" name="Mol. Biol. Evol.">
        <title>Analysis of the draft genome of the red seaweed Gracilariopsis chorda provides insights into genome size evolution in Rhodophyta.</title>
        <authorList>
            <person name="Lee J."/>
            <person name="Yang E.C."/>
            <person name="Graf L."/>
            <person name="Yang J.H."/>
            <person name="Qiu H."/>
            <person name="Zel Zion U."/>
            <person name="Chan C.X."/>
            <person name="Stephens T.G."/>
            <person name="Weber A.P.M."/>
            <person name="Boo G.H."/>
            <person name="Boo S.M."/>
            <person name="Kim K.M."/>
            <person name="Shin Y."/>
            <person name="Jung M."/>
            <person name="Lee S.J."/>
            <person name="Yim H.S."/>
            <person name="Lee J.H."/>
            <person name="Bhattacharya D."/>
            <person name="Yoon H.S."/>
        </authorList>
    </citation>
    <scope>NUCLEOTIDE SEQUENCE [LARGE SCALE GENOMIC DNA]</scope>
    <source>
        <strain evidence="8 9">SKKU-2015</strain>
        <tissue evidence="8">Whole body</tissue>
    </source>
</reference>
<evidence type="ECO:0000256" key="5">
    <source>
        <dbReference type="ARBA" id="ARBA00023136"/>
    </source>
</evidence>
<evidence type="ECO:0000313" key="8">
    <source>
        <dbReference type="EMBL" id="PXF47199.1"/>
    </source>
</evidence>
<accession>A0A2V3IYL7</accession>
<dbReference type="EMBL" id="NBIV01000027">
    <property type="protein sequence ID" value="PXF47199.1"/>
    <property type="molecule type" value="Genomic_DNA"/>
</dbReference>
<evidence type="ECO:0000256" key="4">
    <source>
        <dbReference type="ARBA" id="ARBA00022989"/>
    </source>
</evidence>
<protein>
    <submittedName>
        <fullName evidence="8">Uncharacterized protein</fullName>
    </submittedName>
</protein>
<feature type="transmembrane region" description="Helical" evidence="7">
    <location>
        <begin position="288"/>
        <end position="305"/>
    </location>
</feature>
<dbReference type="GO" id="GO:0016020">
    <property type="term" value="C:membrane"/>
    <property type="evidence" value="ECO:0007669"/>
    <property type="project" value="UniProtKB-SubCell"/>
</dbReference>
<dbReference type="Pfam" id="PF10268">
    <property type="entry name" value="Tmemb_161AB"/>
    <property type="match status" value="1"/>
</dbReference>
<dbReference type="InterPro" id="IPR019395">
    <property type="entry name" value="Transmembrane_161A/B"/>
</dbReference>
<keyword evidence="4 7" id="KW-1133">Transmembrane helix</keyword>
<organism evidence="8 9">
    <name type="scientific">Gracilariopsis chorda</name>
    <dbReference type="NCBI Taxonomy" id="448386"/>
    <lineage>
        <taxon>Eukaryota</taxon>
        <taxon>Rhodophyta</taxon>
        <taxon>Florideophyceae</taxon>
        <taxon>Rhodymeniophycidae</taxon>
        <taxon>Gracilariales</taxon>
        <taxon>Gracilariaceae</taxon>
        <taxon>Gracilariopsis</taxon>
    </lineage>
</organism>
<dbReference type="PANTHER" id="PTHR13624">
    <property type="entry name" value="RE42071P"/>
    <property type="match status" value="1"/>
</dbReference>
<feature type="transmembrane region" description="Helical" evidence="7">
    <location>
        <begin position="228"/>
        <end position="247"/>
    </location>
</feature>
<keyword evidence="3 7" id="KW-0812">Transmembrane</keyword>
<feature type="transmembrane region" description="Helical" evidence="7">
    <location>
        <begin position="139"/>
        <end position="155"/>
    </location>
</feature>
<evidence type="ECO:0000256" key="2">
    <source>
        <dbReference type="ARBA" id="ARBA00009706"/>
    </source>
</evidence>
<dbReference type="Proteomes" id="UP000247409">
    <property type="component" value="Unassembled WGS sequence"/>
</dbReference>